<accession>A0A5E7IAS1</accession>
<gene>
    <name evidence="1" type="ORF">PS862_01435</name>
</gene>
<reference evidence="1 2" key="1">
    <citation type="submission" date="2019-09" db="EMBL/GenBank/DDBJ databases">
        <authorList>
            <person name="Chandra G."/>
            <person name="Truman W A."/>
        </authorList>
    </citation>
    <scope>NUCLEOTIDE SEQUENCE [LARGE SCALE GENOMIC DNA]</scope>
    <source>
        <strain evidence="1">PS862</strain>
    </source>
</reference>
<proteinExistence type="predicted"/>
<dbReference type="AlphaFoldDB" id="A0A5E7IAS1"/>
<sequence>MASSYQGQQLTAEEVRINYRKRFFAADPLIAPTIVDAIPGDADGLMPIDKINAALEVEIPLWSDRPPTPGLGLKDILVLEYSHSGLPGYVPIGSPEDILDQDAFPDSNFPLERKIPLDVISSFEGTLKFRYTVTSWNGSTRNAESPVTIDRTGPIRPGTPVAIDVVESLITDAVLTRDKGVKCIVPDFVEDKKDFVKIAVGWMADLPEDEADFPELVAFFDLLPASREILVPEKFVTDIGSRTQYVVYFLYDKAGNRSEMSLPKSVQVALGTLPGALKPCTVPLADDGLIDRADAALPTHVHIEEYTGWSRDDGVIVSWGANKLARTSVGTQLPFPLKITVPWAHMSAEYDFTSSTHEQPVDVDYSVLRGDYPTPSPAKITVNTDYALPGPVNPDPEPINPTLELIRFQSFNDSDKELTIDDIEEDATGHIKLFTTPAPVAGDTLTLYYNGKAVSSPPYTVTVSDIPGQEIPMRIPWDDIKLTPVANDLPLYYTLTRTGFVNPQESSSGTRTPAVICWGMGIGRSVQC</sequence>
<name>A0A5E7IAS1_PSEFL</name>
<dbReference type="Proteomes" id="UP000385207">
    <property type="component" value="Unassembled WGS sequence"/>
</dbReference>
<dbReference type="RefSeq" id="WP_150783613.1">
    <property type="nucleotide sequence ID" value="NZ_CABVII010000005.1"/>
</dbReference>
<dbReference type="EMBL" id="CABVII010000005">
    <property type="protein sequence ID" value="VVO73066.1"/>
    <property type="molecule type" value="Genomic_DNA"/>
</dbReference>
<dbReference type="OrthoDB" id="6891193at2"/>
<organism evidence="1 2">
    <name type="scientific">Pseudomonas fluorescens</name>
    <dbReference type="NCBI Taxonomy" id="294"/>
    <lineage>
        <taxon>Bacteria</taxon>
        <taxon>Pseudomonadati</taxon>
        <taxon>Pseudomonadota</taxon>
        <taxon>Gammaproteobacteria</taxon>
        <taxon>Pseudomonadales</taxon>
        <taxon>Pseudomonadaceae</taxon>
        <taxon>Pseudomonas</taxon>
    </lineage>
</organism>
<evidence type="ECO:0000313" key="1">
    <source>
        <dbReference type="EMBL" id="VVO73066.1"/>
    </source>
</evidence>
<evidence type="ECO:0000313" key="2">
    <source>
        <dbReference type="Proteomes" id="UP000385207"/>
    </source>
</evidence>
<protein>
    <submittedName>
        <fullName evidence="1">Uncharacterized protein</fullName>
    </submittedName>
</protein>